<evidence type="ECO:0000313" key="4">
    <source>
        <dbReference type="Proteomes" id="UP001189303"/>
    </source>
</evidence>
<dbReference type="EMBL" id="QGBI01000007">
    <property type="protein sequence ID" value="MBX3890173.1"/>
    <property type="molecule type" value="Genomic_DNA"/>
</dbReference>
<dbReference type="Proteomes" id="UP001199322">
    <property type="component" value="Unassembled WGS sequence"/>
</dbReference>
<organism evidence="3 5">
    <name type="scientific">Ralstonia pickettii</name>
    <name type="common">Burkholderia pickettii</name>
    <dbReference type="NCBI Taxonomy" id="329"/>
    <lineage>
        <taxon>Bacteria</taxon>
        <taxon>Pseudomonadati</taxon>
        <taxon>Pseudomonadota</taxon>
        <taxon>Betaproteobacteria</taxon>
        <taxon>Burkholderiales</taxon>
        <taxon>Burkholderiaceae</taxon>
        <taxon>Ralstonia</taxon>
    </lineage>
</organism>
<name>A0A9Q2C278_RALPI</name>
<dbReference type="EMBL" id="CATWFT010000013">
    <property type="protein sequence ID" value="CAJ0728369.1"/>
    <property type="molecule type" value="Genomic_DNA"/>
</dbReference>
<reference evidence="3" key="1">
    <citation type="submission" date="2018-06" db="EMBL/GenBank/DDBJ databases">
        <authorList>
            <person name="O'Rourke A."/>
        </authorList>
    </citation>
    <scope>NUCLEOTIDE SEQUENCE</scope>
    <source>
        <strain evidence="3">132550021-3</strain>
    </source>
</reference>
<dbReference type="Gene3D" id="1.20.58.220">
    <property type="entry name" value="Phosphate transport system protein phou homolog 2, domain 2"/>
    <property type="match status" value="1"/>
</dbReference>
<evidence type="ECO:0000313" key="5">
    <source>
        <dbReference type="Proteomes" id="UP001199322"/>
    </source>
</evidence>
<dbReference type="AlphaFoldDB" id="A0A9Q2C278"/>
<evidence type="ECO:0000313" key="3">
    <source>
        <dbReference type="EMBL" id="MBX3890173.1"/>
    </source>
</evidence>
<accession>A0A9Q2C278</accession>
<protein>
    <submittedName>
        <fullName evidence="3">Phosphate transport regulator</fullName>
    </submittedName>
</protein>
<comment type="caution">
    <text evidence="3">The sequence shown here is derived from an EMBL/GenBank/DDBJ whole genome shotgun (WGS) entry which is preliminary data.</text>
</comment>
<sequence length="655" mass="71815">MQKAEAVVAIGKRSLLLPAWIKAALAANDRLKLFLSVVQAAAAHAAHPDLQMLDLAPEIGVAQSDAAWLRDMPATAIQVDSALRLPNLPRFAKRAAEELGVMARPVLEAHDNAFRERVQNWLAWLGKIDAGELTNAQLRALTSGVTAGGEDSLHQLIMDLHRQLAELERSLATEEIDGAHVWQVLPEDRARIAAFMRGLNRTAPLKFDHTGLGTAVTRDGDKLLLQNDIGATDVHVLVVQVQAMTITVNYADLHRQRFEFFRSMLEPLDVHWEGLQSKLDPALNEGQPFIFGTARLECGDEASLDDALEGIGSRIVFLIDWNRARKRLLSFVGKDAAVGILQEAARIDAGHMAWLKCGGEALIHGAMQAVGAGVFRIGDRLDTVLGAADACRFLIDVLRLASQAMLNDQPVAQLADQTRLLLMRSVRLYGSEFELLEEHAAYCHALAQSVSDALEHDVMNTSCMQPNSGAGASATQRLAARAKSWEREADELVTLAREKAQRQPRWGRFARVIESSDDIADALEEAAFLMSLIADGHQIGWNDVIRDTLCRLARTVQVATQEHIKALAIARDLAGCSDMSDSDAFVAATWNVLRAERQCDELLRQARHLMLASMKDAASLMLANDLAQALELTSDRLLAASYMLRDAVFSQAEQV</sequence>
<evidence type="ECO:0000256" key="1">
    <source>
        <dbReference type="SAM" id="Coils"/>
    </source>
</evidence>
<dbReference type="RefSeq" id="WP_116575930.1">
    <property type="nucleotide sequence ID" value="NZ_CATWFT010000013.1"/>
</dbReference>
<evidence type="ECO:0000313" key="2">
    <source>
        <dbReference type="EMBL" id="CAJ0728369.1"/>
    </source>
</evidence>
<proteinExistence type="predicted"/>
<keyword evidence="1" id="KW-0175">Coiled coil</keyword>
<dbReference type="Proteomes" id="UP001189303">
    <property type="component" value="Unassembled WGS sequence"/>
</dbReference>
<keyword evidence="4" id="KW-1185">Reference proteome</keyword>
<feature type="coiled-coil region" evidence="1">
    <location>
        <begin position="150"/>
        <end position="177"/>
    </location>
</feature>
<dbReference type="InterPro" id="IPR038078">
    <property type="entry name" value="PhoU-like_sf"/>
</dbReference>
<reference evidence="2 4" key="2">
    <citation type="submission" date="2023-07" db="EMBL/GenBank/DDBJ databases">
        <authorList>
            <person name="Peeters C."/>
        </authorList>
    </citation>
    <scope>NUCLEOTIDE SEQUENCE [LARGE SCALE GENOMIC DNA]</scope>
    <source>
        <strain evidence="2 4">R-38712</strain>
    </source>
</reference>
<gene>
    <name evidence="3" type="ORF">DEE74_09880</name>
    <name evidence="2" type="ORF">R38712_03683</name>
</gene>